<sequence length="142" mass="15901">MLSTPWLAAIEGHFADGEIESEFKKLKENLIKCSSSERSDLLNNFSLFINNKTNHEVDTVRVLSLFKDKDITDLSFLEILYLEAINFEASAALQIAFYKTNQTKTDTEEGVLDAQAQKSLFTSVADLFLSQLNLNGTTLRSG</sequence>
<protein>
    <submittedName>
        <fullName evidence="1">D-alanine--D-alanine ligase family protein</fullName>
    </submittedName>
</protein>
<evidence type="ECO:0000313" key="1">
    <source>
        <dbReference type="EMBL" id="ALB21995.1"/>
    </source>
</evidence>
<name>A0A1L6TA87_PISSA</name>
<reference evidence="1 2" key="1">
    <citation type="journal article" date="2014" name="Genome Announc.">
        <title>Comparative Genome Analysis of Two Isolates of the Fish Pathogen Piscirickettsia salmonis from Different Hosts Reveals Major Differences in Virulence-Associated Secretion Systems.</title>
        <authorList>
            <person name="Bohle H."/>
            <person name="Henriquez P."/>
            <person name="Grothusen H."/>
            <person name="Navas E."/>
            <person name="Sandoval A."/>
            <person name="Bustamante F."/>
            <person name="Bustos P."/>
            <person name="Mancilla M."/>
        </authorList>
    </citation>
    <scope>NUCLEOTIDE SEQUENCE [LARGE SCALE GENOMIC DNA]</scope>
    <source>
        <strain evidence="2">B1-32597</strain>
    </source>
</reference>
<organism evidence="1 2">
    <name type="scientific">Piscirickettsia salmonis</name>
    <dbReference type="NCBI Taxonomy" id="1238"/>
    <lineage>
        <taxon>Bacteria</taxon>
        <taxon>Pseudomonadati</taxon>
        <taxon>Pseudomonadota</taxon>
        <taxon>Gammaproteobacteria</taxon>
        <taxon>Thiotrichales</taxon>
        <taxon>Piscirickettsiaceae</taxon>
        <taxon>Piscirickettsia</taxon>
    </lineage>
</organism>
<proteinExistence type="predicted"/>
<dbReference type="GO" id="GO:0016874">
    <property type="term" value="F:ligase activity"/>
    <property type="evidence" value="ECO:0007669"/>
    <property type="project" value="UniProtKB-KW"/>
</dbReference>
<gene>
    <name evidence="1" type="ORF">KU39_812</name>
</gene>
<dbReference type="Proteomes" id="UP000029558">
    <property type="component" value="Chromosome"/>
</dbReference>
<dbReference type="AlphaFoldDB" id="A0A1L6TA87"/>
<keyword evidence="1" id="KW-0436">Ligase</keyword>
<evidence type="ECO:0000313" key="2">
    <source>
        <dbReference type="Proteomes" id="UP000029558"/>
    </source>
</evidence>
<dbReference type="RefSeq" id="WP_017377293.1">
    <property type="nucleotide sequence ID" value="NZ_CP012508.1"/>
</dbReference>
<dbReference type="EMBL" id="CP012508">
    <property type="protein sequence ID" value="ALB21995.1"/>
    <property type="molecule type" value="Genomic_DNA"/>
</dbReference>
<accession>A0A1L6TA87</accession>